<dbReference type="SUPFAM" id="SSF50249">
    <property type="entry name" value="Nucleic acid-binding proteins"/>
    <property type="match status" value="1"/>
</dbReference>
<dbReference type="Pfam" id="PF00436">
    <property type="entry name" value="SSB"/>
    <property type="match status" value="1"/>
</dbReference>
<gene>
    <name evidence="4" type="ORF">O159_15580</name>
</gene>
<protein>
    <recommendedName>
        <fullName evidence="6">Single-stranded DNA-binding protein</fullName>
    </recommendedName>
</protein>
<dbReference type="PATRIC" id="fig|1389489.3.peg.1501"/>
<organism evidence="4 5">
    <name type="scientific">Leifsonia xyli subsp. cynodontis DSM 46306</name>
    <dbReference type="NCBI Taxonomy" id="1389489"/>
    <lineage>
        <taxon>Bacteria</taxon>
        <taxon>Bacillati</taxon>
        <taxon>Actinomycetota</taxon>
        <taxon>Actinomycetes</taxon>
        <taxon>Micrococcales</taxon>
        <taxon>Microbacteriaceae</taxon>
        <taxon>Leifsonia</taxon>
    </lineage>
</organism>
<dbReference type="EMBL" id="CP006734">
    <property type="protein sequence ID" value="AGW41609.1"/>
    <property type="molecule type" value="Genomic_DNA"/>
</dbReference>
<keyword evidence="5" id="KW-1185">Reference proteome</keyword>
<dbReference type="STRING" id="1389489.O159_15580"/>
<keyword evidence="1 2" id="KW-0238">DNA-binding</keyword>
<evidence type="ECO:0008006" key="6">
    <source>
        <dbReference type="Google" id="ProtNLM"/>
    </source>
</evidence>
<name>U3P813_LEIXC</name>
<dbReference type="Gene3D" id="2.40.50.140">
    <property type="entry name" value="Nucleic acid-binding proteins"/>
    <property type="match status" value="1"/>
</dbReference>
<dbReference type="GO" id="GO:0003697">
    <property type="term" value="F:single-stranded DNA binding"/>
    <property type="evidence" value="ECO:0007669"/>
    <property type="project" value="InterPro"/>
</dbReference>
<feature type="region of interest" description="Disordered" evidence="3">
    <location>
        <begin position="122"/>
        <end position="146"/>
    </location>
</feature>
<evidence type="ECO:0000313" key="4">
    <source>
        <dbReference type="EMBL" id="AGW41609.1"/>
    </source>
</evidence>
<dbReference type="Proteomes" id="UP000016743">
    <property type="component" value="Chromosome"/>
</dbReference>
<evidence type="ECO:0000256" key="2">
    <source>
        <dbReference type="PROSITE-ProRule" id="PRU00252"/>
    </source>
</evidence>
<reference evidence="4 5" key="1">
    <citation type="journal article" date="2013" name="Genome Announc.">
        <title>Complete Genome Sequence of Leifsonia xyli subsp. cynodontis Strain DSM46306, a Gram-Positive Bacterial Pathogen of Grasses.</title>
        <authorList>
            <person name="Monteiro-Vitorello C.B."/>
            <person name="Zerillo M.M."/>
            <person name="Van Sluys M.A."/>
            <person name="Camargo L.E."/>
            <person name="Kitajima J.P."/>
        </authorList>
    </citation>
    <scope>NUCLEOTIDE SEQUENCE [LARGE SCALE GENOMIC DNA]</scope>
    <source>
        <strain evidence="4 5">DSM 46306</strain>
    </source>
</reference>
<dbReference type="InterPro" id="IPR012340">
    <property type="entry name" value="NA-bd_OB-fold"/>
</dbReference>
<dbReference type="AlphaFoldDB" id="U3P813"/>
<dbReference type="InterPro" id="IPR000424">
    <property type="entry name" value="Primosome_PriB/ssb"/>
</dbReference>
<dbReference type="CDD" id="cd04496">
    <property type="entry name" value="SSB_OBF"/>
    <property type="match status" value="1"/>
</dbReference>
<evidence type="ECO:0000256" key="1">
    <source>
        <dbReference type="ARBA" id="ARBA00023125"/>
    </source>
</evidence>
<evidence type="ECO:0000256" key="3">
    <source>
        <dbReference type="SAM" id="MobiDB-lite"/>
    </source>
</evidence>
<accession>U3P813</accession>
<dbReference type="KEGG" id="lxy:O159_15580"/>
<proteinExistence type="predicted"/>
<sequence length="146" mass="15853">MTDNLAVRGLVATEPRHLTTEGGIPITSFRLVITRRRFNRKTSSWEDGESNWFTVSAFRRLAVSAAECVAKGDPVVVSGRLSIREWMGEKRGVTAEIEADAIGHDLAWGRSMFSRTVMEVSLEGGRPEGASRPSKGIPVDSPGVGP</sequence>
<dbReference type="RefSeq" id="WP_021755071.1">
    <property type="nucleotide sequence ID" value="NC_022438.1"/>
</dbReference>
<dbReference type="HOGENOM" id="CLU_078758_1_3_11"/>
<dbReference type="OrthoDB" id="4427276at2"/>
<evidence type="ECO:0000313" key="5">
    <source>
        <dbReference type="Proteomes" id="UP000016743"/>
    </source>
</evidence>
<dbReference type="PROSITE" id="PS50935">
    <property type="entry name" value="SSB"/>
    <property type="match status" value="1"/>
</dbReference>
<dbReference type="eggNOG" id="COG0629">
    <property type="taxonomic scope" value="Bacteria"/>
</dbReference>